<proteinExistence type="predicted"/>
<name>A0A8J2HUQ0_9PLEO</name>
<evidence type="ECO:0008006" key="3">
    <source>
        <dbReference type="Google" id="ProtNLM"/>
    </source>
</evidence>
<reference evidence="1" key="1">
    <citation type="submission" date="2021-05" db="EMBL/GenBank/DDBJ databases">
        <authorList>
            <person name="Stam R."/>
        </authorList>
    </citation>
    <scope>NUCLEOTIDE SEQUENCE</scope>
    <source>
        <strain evidence="1">CS162</strain>
    </source>
</reference>
<accession>A0A8J2HUQ0</accession>
<dbReference type="AlphaFoldDB" id="A0A8J2HUQ0"/>
<gene>
    <name evidence="1" type="ORF">ALTATR162_LOCUS1625</name>
</gene>
<dbReference type="Proteomes" id="UP000676310">
    <property type="component" value="Unassembled WGS sequence"/>
</dbReference>
<protein>
    <recommendedName>
        <fullName evidence="3">F-box domain-containing protein</fullName>
    </recommendedName>
</protein>
<keyword evidence="2" id="KW-1185">Reference proteome</keyword>
<dbReference type="OrthoDB" id="5413827at2759"/>
<evidence type="ECO:0000313" key="1">
    <source>
        <dbReference type="EMBL" id="CAG5144925.1"/>
    </source>
</evidence>
<dbReference type="EMBL" id="CAJRGZ010000015">
    <property type="protein sequence ID" value="CAG5144925.1"/>
    <property type="molecule type" value="Genomic_DNA"/>
</dbReference>
<dbReference type="RefSeq" id="XP_043165158.1">
    <property type="nucleotide sequence ID" value="XM_043309223.1"/>
</dbReference>
<evidence type="ECO:0000313" key="2">
    <source>
        <dbReference type="Proteomes" id="UP000676310"/>
    </source>
</evidence>
<sequence length="320" mass="37276">MTDFRLLDLPAELRYHVYSFLIPQNMAITFEHCGWLESGEPDWTTNGFRNGEDVPSKVGGNHFYRNTSVRRWNHITVETQLFRVNKFVSNEALSVLYGSNTYKFTVHGQTMWPKSLRSPFVFGPLGHPDRLPLLRNLRSIHIEVISDVNSHWAVKRQRSRLEYLVETLKEHADDSDQKPLLDNLKVDFQFVSQMTVESIYRNTAGHIAHLCIPMNMEKFIFGLESLSSLRGIKDVEITGLPEWYTKCLQLSIQGKGGDLKETDWLLVGTRRRVSRNSAHWKKQLVSTRKWHQPTLDWKEFAECNDVTTPVDIDKFWAIER</sequence>
<comment type="caution">
    <text evidence="1">The sequence shown here is derived from an EMBL/GenBank/DDBJ whole genome shotgun (WGS) entry which is preliminary data.</text>
</comment>
<dbReference type="GeneID" id="67012980"/>
<organism evidence="1 2">
    <name type="scientific">Alternaria atra</name>
    <dbReference type="NCBI Taxonomy" id="119953"/>
    <lineage>
        <taxon>Eukaryota</taxon>
        <taxon>Fungi</taxon>
        <taxon>Dikarya</taxon>
        <taxon>Ascomycota</taxon>
        <taxon>Pezizomycotina</taxon>
        <taxon>Dothideomycetes</taxon>
        <taxon>Pleosporomycetidae</taxon>
        <taxon>Pleosporales</taxon>
        <taxon>Pleosporineae</taxon>
        <taxon>Pleosporaceae</taxon>
        <taxon>Alternaria</taxon>
        <taxon>Alternaria sect. Ulocladioides</taxon>
    </lineage>
</organism>